<feature type="region of interest" description="Disordered" evidence="1">
    <location>
        <begin position="119"/>
        <end position="154"/>
    </location>
</feature>
<feature type="compositionally biased region" description="Basic and acidic residues" evidence="1">
    <location>
        <begin position="121"/>
        <end position="142"/>
    </location>
</feature>
<proteinExistence type="predicted"/>
<evidence type="ECO:0000313" key="3">
    <source>
        <dbReference type="Proteomes" id="UP000007755"/>
    </source>
</evidence>
<sequence>MSPPPVFIWSSVLQEVAADRGNGRHVHLTDVSNGRVIREQIASVFRCPSTRHDVKVLQIENGRKLHPMGKIVLELIRSVLQVMGKSNKIFKDPNDIPVLPTDRYTFYNAIKHNKHWNLTPRESKNTTTLEKKSHFKKLRDDETQSSPSPGSRRICFCGMNQATSSACTSRRRERQKTQKLLGDDGDGGGSDCKVDQLVDERSNEEGRQRILRPTKIVGGGAKLWEAPSRIRVSQLREFLSRKATRLASPKKSLIIMPT</sequence>
<gene>
    <name evidence="2" type="ORF">G5I_02792</name>
</gene>
<dbReference type="InParanoid" id="F4WB86"/>
<name>F4WB86_ACREC</name>
<protein>
    <submittedName>
        <fullName evidence="2">Uncharacterized protein</fullName>
    </submittedName>
</protein>
<keyword evidence="3" id="KW-1185">Reference proteome</keyword>
<accession>F4WB86</accession>
<feature type="region of interest" description="Disordered" evidence="1">
    <location>
        <begin position="167"/>
        <end position="193"/>
    </location>
</feature>
<evidence type="ECO:0000313" key="2">
    <source>
        <dbReference type="EMBL" id="EGI68537.1"/>
    </source>
</evidence>
<dbReference type="AlphaFoldDB" id="F4WB86"/>
<organism evidence="3">
    <name type="scientific">Acromyrmex echinatior</name>
    <name type="common">Panamanian leafcutter ant</name>
    <name type="synonym">Acromyrmex octospinosus echinatior</name>
    <dbReference type="NCBI Taxonomy" id="103372"/>
    <lineage>
        <taxon>Eukaryota</taxon>
        <taxon>Metazoa</taxon>
        <taxon>Ecdysozoa</taxon>
        <taxon>Arthropoda</taxon>
        <taxon>Hexapoda</taxon>
        <taxon>Insecta</taxon>
        <taxon>Pterygota</taxon>
        <taxon>Neoptera</taxon>
        <taxon>Endopterygota</taxon>
        <taxon>Hymenoptera</taxon>
        <taxon>Apocrita</taxon>
        <taxon>Aculeata</taxon>
        <taxon>Formicoidea</taxon>
        <taxon>Formicidae</taxon>
        <taxon>Myrmicinae</taxon>
        <taxon>Acromyrmex</taxon>
    </lineage>
</organism>
<dbReference type="EMBL" id="GL888059">
    <property type="protein sequence ID" value="EGI68537.1"/>
    <property type="molecule type" value="Genomic_DNA"/>
</dbReference>
<dbReference type="Proteomes" id="UP000007755">
    <property type="component" value="Unassembled WGS sequence"/>
</dbReference>
<reference evidence="2" key="1">
    <citation type="submission" date="2011-02" db="EMBL/GenBank/DDBJ databases">
        <title>The genome of the leaf-cutting ant Acromyrmex echinatior suggests key adaptations to social evolution and fungus farming.</title>
        <authorList>
            <person name="Nygaard S."/>
            <person name="Zhang G."/>
        </authorList>
    </citation>
    <scope>NUCLEOTIDE SEQUENCE</scope>
</reference>
<evidence type="ECO:0000256" key="1">
    <source>
        <dbReference type="SAM" id="MobiDB-lite"/>
    </source>
</evidence>